<keyword evidence="2" id="KW-1185">Reference proteome</keyword>
<dbReference type="EMBL" id="BMAW01125868">
    <property type="protein sequence ID" value="GFU14402.1"/>
    <property type="molecule type" value="Genomic_DNA"/>
</dbReference>
<sequence>MIKPSLIPGNDVINEMLAVRMVTLKKHVTTHHSCDFLLLGYFALHQKQYDAYYHNSVSTLGATILKVTYKSFRIISSINTAEKIIQVIIEEHQSNTEEVG</sequence>
<gene>
    <name evidence="1" type="ORF">NPIL_391811</name>
</gene>
<proteinExistence type="predicted"/>
<comment type="caution">
    <text evidence="1">The sequence shown here is derived from an EMBL/GenBank/DDBJ whole genome shotgun (WGS) entry which is preliminary data.</text>
</comment>
<reference evidence="1" key="1">
    <citation type="submission" date="2020-08" db="EMBL/GenBank/DDBJ databases">
        <title>Multicomponent nature underlies the extraordinary mechanical properties of spider dragline silk.</title>
        <authorList>
            <person name="Kono N."/>
            <person name="Nakamura H."/>
            <person name="Mori M."/>
            <person name="Yoshida Y."/>
            <person name="Ohtoshi R."/>
            <person name="Malay A.D."/>
            <person name="Moran D.A.P."/>
            <person name="Tomita M."/>
            <person name="Numata K."/>
            <person name="Arakawa K."/>
        </authorList>
    </citation>
    <scope>NUCLEOTIDE SEQUENCE</scope>
</reference>
<name>A0A8X6UIS7_NEPPI</name>
<protein>
    <submittedName>
        <fullName evidence="1">Uncharacterized protein</fullName>
    </submittedName>
</protein>
<accession>A0A8X6UIS7</accession>
<dbReference type="Proteomes" id="UP000887013">
    <property type="component" value="Unassembled WGS sequence"/>
</dbReference>
<dbReference type="AlphaFoldDB" id="A0A8X6UIS7"/>
<evidence type="ECO:0000313" key="2">
    <source>
        <dbReference type="Proteomes" id="UP000887013"/>
    </source>
</evidence>
<evidence type="ECO:0000313" key="1">
    <source>
        <dbReference type="EMBL" id="GFU14402.1"/>
    </source>
</evidence>
<organism evidence="1 2">
    <name type="scientific">Nephila pilipes</name>
    <name type="common">Giant wood spider</name>
    <name type="synonym">Nephila maculata</name>
    <dbReference type="NCBI Taxonomy" id="299642"/>
    <lineage>
        <taxon>Eukaryota</taxon>
        <taxon>Metazoa</taxon>
        <taxon>Ecdysozoa</taxon>
        <taxon>Arthropoda</taxon>
        <taxon>Chelicerata</taxon>
        <taxon>Arachnida</taxon>
        <taxon>Araneae</taxon>
        <taxon>Araneomorphae</taxon>
        <taxon>Entelegynae</taxon>
        <taxon>Araneoidea</taxon>
        <taxon>Nephilidae</taxon>
        <taxon>Nephila</taxon>
    </lineage>
</organism>
<dbReference type="OrthoDB" id="10538007at2759"/>